<comment type="caution">
    <text evidence="3">The sequence shown here is derived from an EMBL/GenBank/DDBJ whole genome shotgun (WGS) entry which is preliminary data.</text>
</comment>
<name>A0A9W8BAX8_9FUNG</name>
<dbReference type="EMBL" id="JANBQB010000062">
    <property type="protein sequence ID" value="KAJ1983293.1"/>
    <property type="molecule type" value="Genomic_DNA"/>
</dbReference>
<dbReference type="Pfam" id="PF00383">
    <property type="entry name" value="dCMP_cyt_deam_1"/>
    <property type="match status" value="1"/>
</dbReference>
<dbReference type="PROSITE" id="PS51747">
    <property type="entry name" value="CYT_DCMP_DEAMINASES_2"/>
    <property type="match status" value="1"/>
</dbReference>
<dbReference type="Proteomes" id="UP001151582">
    <property type="component" value="Unassembled WGS sequence"/>
</dbReference>
<dbReference type="GO" id="GO:0005737">
    <property type="term" value="C:cytoplasm"/>
    <property type="evidence" value="ECO:0007669"/>
    <property type="project" value="TreeGrafter"/>
</dbReference>
<dbReference type="Gene3D" id="3.40.140.10">
    <property type="entry name" value="Cytidine Deaminase, domain 2"/>
    <property type="match status" value="1"/>
</dbReference>
<keyword evidence="1" id="KW-0378">Hydrolase</keyword>
<reference evidence="3" key="1">
    <citation type="submission" date="2022-07" db="EMBL/GenBank/DDBJ databases">
        <title>Phylogenomic reconstructions and comparative analyses of Kickxellomycotina fungi.</title>
        <authorList>
            <person name="Reynolds N.K."/>
            <person name="Stajich J.E."/>
            <person name="Barry K."/>
            <person name="Grigoriev I.V."/>
            <person name="Crous P."/>
            <person name="Smith M.E."/>
        </authorList>
    </citation>
    <scope>NUCLEOTIDE SEQUENCE</scope>
    <source>
        <strain evidence="3">RSA 567</strain>
    </source>
</reference>
<proteinExistence type="predicted"/>
<dbReference type="OrthoDB" id="1701769at2759"/>
<dbReference type="GO" id="GO:0005634">
    <property type="term" value="C:nucleus"/>
    <property type="evidence" value="ECO:0007669"/>
    <property type="project" value="TreeGrafter"/>
</dbReference>
<dbReference type="InterPro" id="IPR002125">
    <property type="entry name" value="CMP_dCMP_dom"/>
</dbReference>
<evidence type="ECO:0000313" key="4">
    <source>
        <dbReference type="Proteomes" id="UP001151582"/>
    </source>
</evidence>
<dbReference type="CDD" id="cd01285">
    <property type="entry name" value="nucleoside_deaminase"/>
    <property type="match status" value="1"/>
</dbReference>
<feature type="domain" description="CMP/dCMP-type deaminase" evidence="2">
    <location>
        <begin position="6"/>
        <end position="140"/>
    </location>
</feature>
<dbReference type="PANTHER" id="PTHR11079">
    <property type="entry name" value="CYTOSINE DEAMINASE FAMILY MEMBER"/>
    <property type="match status" value="1"/>
</dbReference>
<keyword evidence="4" id="KW-1185">Reference proteome</keyword>
<dbReference type="GO" id="GO:0002100">
    <property type="term" value="P:tRNA wobble adenosine to inosine editing"/>
    <property type="evidence" value="ECO:0007669"/>
    <property type="project" value="TreeGrafter"/>
</dbReference>
<organism evidence="3 4">
    <name type="scientific">Dimargaris verticillata</name>
    <dbReference type="NCBI Taxonomy" id="2761393"/>
    <lineage>
        <taxon>Eukaryota</taxon>
        <taxon>Fungi</taxon>
        <taxon>Fungi incertae sedis</taxon>
        <taxon>Zoopagomycota</taxon>
        <taxon>Kickxellomycotina</taxon>
        <taxon>Dimargaritomycetes</taxon>
        <taxon>Dimargaritales</taxon>
        <taxon>Dimargaritaceae</taxon>
        <taxon>Dimargaris</taxon>
    </lineage>
</organism>
<accession>A0A9W8BAX8</accession>
<dbReference type="GO" id="GO:0052717">
    <property type="term" value="F:tRNA-specific adenosine-34 deaminase activity"/>
    <property type="evidence" value="ECO:0007669"/>
    <property type="project" value="TreeGrafter"/>
</dbReference>
<gene>
    <name evidence="3" type="primary">TAD2</name>
    <name evidence="3" type="ORF">H4R34_001377</name>
</gene>
<dbReference type="PANTHER" id="PTHR11079:SF149">
    <property type="entry name" value="TRNA-SPECIFIC ADENOSINE DEAMINASE 2"/>
    <property type="match status" value="1"/>
</dbReference>
<dbReference type="InterPro" id="IPR016193">
    <property type="entry name" value="Cytidine_deaminase-like"/>
</dbReference>
<protein>
    <submittedName>
        <fullName evidence="3">tRNA(Adenine34) deaminase</fullName>
    </submittedName>
</protein>
<sequence>MAYSDDQVRDFMAQALAQAEEAFKAGEVPVGCVFVHNGTVIGRGRNRPNETRNATKHAELVAIDAIISQRTTALASKEPVDVNSYNHHRHCAPAPADIFAEADLFVTVEPCVMCASALRQIGIRSVYFGCHNERFGGCGSVLAVHDKPYGSHAPYPITHGIFKTEAVMLLRRFYLRENTSAPAPKKKANRTLKSVDGGTFSDFTDPCTTLAAPPGIP</sequence>
<evidence type="ECO:0000259" key="2">
    <source>
        <dbReference type="PROSITE" id="PS51747"/>
    </source>
</evidence>
<evidence type="ECO:0000256" key="1">
    <source>
        <dbReference type="ARBA" id="ARBA00022801"/>
    </source>
</evidence>
<dbReference type="AlphaFoldDB" id="A0A9W8BAX8"/>
<dbReference type="SUPFAM" id="SSF53927">
    <property type="entry name" value="Cytidine deaminase-like"/>
    <property type="match status" value="1"/>
</dbReference>
<evidence type="ECO:0000313" key="3">
    <source>
        <dbReference type="EMBL" id="KAJ1983293.1"/>
    </source>
</evidence>